<dbReference type="SMART" id="SM00420">
    <property type="entry name" value="HTH_DEOR"/>
    <property type="match status" value="1"/>
</dbReference>
<dbReference type="PROSITE" id="PS51000">
    <property type="entry name" value="HTH_DEOR_2"/>
    <property type="match status" value="1"/>
</dbReference>
<evidence type="ECO:0000256" key="2">
    <source>
        <dbReference type="ARBA" id="ARBA00023125"/>
    </source>
</evidence>
<reference evidence="5 6" key="1">
    <citation type="submission" date="2021-03" db="EMBL/GenBank/DDBJ databases">
        <title>Antimicrobial resistance genes in bacteria isolated from Japanese honey, and their potential for conferring macrolide and lincosamide resistance in the American foulbrood pathogen Paenibacillus larvae.</title>
        <authorList>
            <person name="Okamoto M."/>
            <person name="Kumagai M."/>
            <person name="Kanamori H."/>
            <person name="Takamatsu D."/>
        </authorList>
    </citation>
    <scope>NUCLEOTIDE SEQUENCE [LARGE SCALE GENOMIC DNA]</scope>
    <source>
        <strain evidence="5 6">J8TS2</strain>
    </source>
</reference>
<evidence type="ECO:0000256" key="3">
    <source>
        <dbReference type="ARBA" id="ARBA00023163"/>
    </source>
</evidence>
<dbReference type="InterPro" id="IPR014036">
    <property type="entry name" value="DeoR-like_C"/>
</dbReference>
<dbReference type="SUPFAM" id="SSF100950">
    <property type="entry name" value="NagB/RpiA/CoA transferase-like"/>
    <property type="match status" value="1"/>
</dbReference>
<dbReference type="InterPro" id="IPR018356">
    <property type="entry name" value="Tscrpt_reg_HTH_DeoR_CS"/>
</dbReference>
<evidence type="ECO:0000313" key="5">
    <source>
        <dbReference type="EMBL" id="GIN57973.1"/>
    </source>
</evidence>
<dbReference type="Proteomes" id="UP000679950">
    <property type="component" value="Unassembled WGS sequence"/>
</dbReference>
<dbReference type="PANTHER" id="PTHR30363:SF44">
    <property type="entry name" value="AGA OPERON TRANSCRIPTIONAL REPRESSOR-RELATED"/>
    <property type="match status" value="1"/>
</dbReference>
<dbReference type="Pfam" id="PF00455">
    <property type="entry name" value="DeoRC"/>
    <property type="match status" value="1"/>
</dbReference>
<dbReference type="Gene3D" id="1.10.10.10">
    <property type="entry name" value="Winged helix-like DNA-binding domain superfamily/Winged helix DNA-binding domain"/>
    <property type="match status" value="1"/>
</dbReference>
<keyword evidence="2" id="KW-0238">DNA-binding</keyword>
<accession>A0ABQ4KKR9</accession>
<dbReference type="Pfam" id="PF08220">
    <property type="entry name" value="HTH_DeoR"/>
    <property type="match status" value="1"/>
</dbReference>
<dbReference type="InterPro" id="IPR037171">
    <property type="entry name" value="NagB/RpiA_transferase-like"/>
</dbReference>
<evidence type="ECO:0000313" key="6">
    <source>
        <dbReference type="Proteomes" id="UP000679950"/>
    </source>
</evidence>
<dbReference type="PRINTS" id="PR00037">
    <property type="entry name" value="HTHLACR"/>
</dbReference>
<dbReference type="SMART" id="SM01134">
    <property type="entry name" value="DeoRC"/>
    <property type="match status" value="1"/>
</dbReference>
<evidence type="ECO:0000259" key="4">
    <source>
        <dbReference type="PROSITE" id="PS51000"/>
    </source>
</evidence>
<proteinExistence type="predicted"/>
<dbReference type="RefSeq" id="WP_212966359.1">
    <property type="nucleotide sequence ID" value="NZ_BORB01000017.1"/>
</dbReference>
<evidence type="ECO:0000256" key="1">
    <source>
        <dbReference type="ARBA" id="ARBA00023015"/>
    </source>
</evidence>
<keyword evidence="1" id="KW-0805">Transcription regulation</keyword>
<dbReference type="InterPro" id="IPR050313">
    <property type="entry name" value="Carb_Metab_HTH_regulators"/>
</dbReference>
<name>A0ABQ4KKR9_9BACI</name>
<keyword evidence="3" id="KW-0804">Transcription</keyword>
<dbReference type="InterPro" id="IPR036390">
    <property type="entry name" value="WH_DNA-bd_sf"/>
</dbReference>
<dbReference type="PANTHER" id="PTHR30363">
    <property type="entry name" value="HTH-TYPE TRANSCRIPTIONAL REGULATOR SRLR-RELATED"/>
    <property type="match status" value="1"/>
</dbReference>
<dbReference type="InterPro" id="IPR001034">
    <property type="entry name" value="DeoR_HTH"/>
</dbReference>
<gene>
    <name evidence="5" type="primary">yulB</name>
    <name evidence="5" type="ORF">J8TS2_22920</name>
</gene>
<dbReference type="PROSITE" id="PS00894">
    <property type="entry name" value="HTH_DEOR_1"/>
    <property type="match status" value="1"/>
</dbReference>
<dbReference type="EMBL" id="BORB01000017">
    <property type="protein sequence ID" value="GIN57973.1"/>
    <property type="molecule type" value="Genomic_DNA"/>
</dbReference>
<dbReference type="Gene3D" id="3.40.50.1360">
    <property type="match status" value="1"/>
</dbReference>
<organism evidence="5 6">
    <name type="scientific">Lederbergia ruris</name>
    <dbReference type="NCBI Taxonomy" id="217495"/>
    <lineage>
        <taxon>Bacteria</taxon>
        <taxon>Bacillati</taxon>
        <taxon>Bacillota</taxon>
        <taxon>Bacilli</taxon>
        <taxon>Bacillales</taxon>
        <taxon>Bacillaceae</taxon>
        <taxon>Lederbergia</taxon>
    </lineage>
</organism>
<comment type="caution">
    <text evidence="5">The sequence shown here is derived from an EMBL/GenBank/DDBJ whole genome shotgun (WGS) entry which is preliminary data.</text>
</comment>
<dbReference type="InterPro" id="IPR036388">
    <property type="entry name" value="WH-like_DNA-bd_sf"/>
</dbReference>
<feature type="domain" description="HTH deoR-type" evidence="4">
    <location>
        <begin position="3"/>
        <end position="58"/>
    </location>
</feature>
<sequence>MLVAERHKKIITIVDEKGSIRVSELSQIFNVTEETIRRDLEKLETEGKLQRSHGGAVSVKQEGQVELPYFEREIRNVKEKMAVAEEAIHHVSINDRIILDASTTAWYMAKRLPDIPLTVITNSMKVIMELSTREKVTVISSGGTLMSRSLSFVGPLAMETIEPYHVNKAFISCQGIHNERGISDSNEMQSFVKKKMIEIADEVYLLADYTKFGVQALSRIAPLETIHYMITDSKTDQAYIRSLQELNIEVICL</sequence>
<keyword evidence="6" id="KW-1185">Reference proteome</keyword>
<dbReference type="SUPFAM" id="SSF46785">
    <property type="entry name" value="Winged helix' DNA-binding domain"/>
    <property type="match status" value="1"/>
</dbReference>
<protein>
    <submittedName>
        <fullName evidence="5">HTH-type transcriptional regulator YulB</fullName>
    </submittedName>
</protein>